<name>A0ABD1F8V4_HYPHA</name>
<dbReference type="InterPro" id="IPR028103">
    <property type="entry name" value="Spatacsin"/>
</dbReference>
<feature type="compositionally biased region" description="Low complexity" evidence="1">
    <location>
        <begin position="738"/>
        <end position="750"/>
    </location>
</feature>
<dbReference type="Pfam" id="PF14649">
    <property type="entry name" value="Spatacsin_C"/>
    <property type="match status" value="1"/>
</dbReference>
<evidence type="ECO:0000259" key="2">
    <source>
        <dbReference type="Pfam" id="PF14649"/>
    </source>
</evidence>
<proteinExistence type="predicted"/>
<accession>A0ABD1F8V4</accession>
<sequence length="1760" mass="204251">MMGPRRNYQKKLNPAPPDDISKTDLVLWEGWTYKTNRDVVREAATKGFVPLAIQFLGLRDNEEIGKVTEYVHKEVFVWVHELLKGQMIFRVLSVLTHTGLDPLTELENIFCKTTNTDIRNYIGTHLKTKKALSTHHDYMWQFLNVIMQNRVLIHQDGLSQESIEELESKSGAWTDCVATKLFISTRDSRLVPLIKGEILWNQLLNNNEISWLIAWIHLTYSPPTYLTNIPEAVEFVFKCHPINEEMIRVLSDPNLPKKSYELVVNELAKFGVFIQAETNNLLKILSRVNSCDNLVNIYQIFQQKYSNLTLADFTRLFVRFCVENNLLTVISSCLKNLDFGTLTRMMSESPQLHLLMDFQELVQDFSLNNLKHNIINVSKYLSKGDLEQFFCENPMIFLTLLTLEEVQIEQSLERKSLVLYGVDYYNCLHKIIIELPSIASFYNRKIKGVKCKLFYLDLIQKHFHSDVKQAYSFIFDNTPLPTFKRPELATKTYSKKLSYTFYVKQSRPILASKKYFLDQLEHNNQIDDEAKLLAEKKIYRIALKNFRNTAVIASCITFLELIEANLEAMQIKLNAAKFLAKSGMEADDVIDLFLDSDTNPEVIQKLLDENIVKHIEFDGLKFSGESFVQTVQLYDIVMKFTILNNLPLPERFLKCLAEQDLWFPFILYAQLKNYPAKQIKELVPYFKNPNLIEHMVHSVMHDIHISRPRELFRERDSRQHFLSRLGMHRSPETSGNGSIRSRSTVSVDSDSNLDTSEIDSSNTKTTLLQVIIRCHNSTDPPRSLLQASQLYKYPLLSIFATGYEPGSFLINWLVWLAVSTDLIEPLSGSDPYSVSPEKISNMLIKCVENRFLRTVFESCVIFVPDHPFTPFCDFLDKILKKDYTNSYKKYRLEHFHILKTQRRDSIVIPRDYELNYLKDINWIEDVALKLLKSFLISNTDSYHERIEVLELLCEFQIGEYFFCDLPNFSLILSILKASFDTELASHVDLEALLRDSNDPALVQNCLNHMVDLGMFTEAFEIATSANLPTALVVLKKWQSIFENKTQDIQRFLLKCNEDFELSQIPPELVTSFFKERACVNDLVRYYLLKYSHMWATKHNLPKKHDLERKKILAYAKISQQDLNISDLSDPDLNARCITYKQMLAYIQYIDNSQFSMEYEQLEELEILVNLALDTGDFILALKLERMFHLKNQDLEVLKLCYELAEGLVQLHQLNEEQMAFIKTKRNEKPIGKGNLNIFPNSNMFDSSQDRCNQATLNLIQMLVERVNHGYKLACEVFMTYRISVNTEILYETIVLHNTEPLGMLKEALNNDCANKLEVVHDFFQVYKWSEEMITDFLCNEFINAASSYAKSKIEIFNMWDIKIPEQFHLVLRLLKDQCSTLGYKFYKCATAIHEQQVTADLNFKISEMALLVELLIAAHSCFTTDCNMEGISIILKKSQDVIDHLLFVKSWKLIVRLLIGIGRYSELKFVFALLKEHDQFEFLLSKASKRDERLKVACIEYLKNYCPLEIKLYELVAIHFNLYSEIASLWEREAKQIVKNLVEITEIELNIKNSSEEMLTLTRSEGTHNLLNHALDKFKMAAKFHEKGGKLTKALHAVGQCELLCLQKSLFNFMDIKKPVPCLLSLSPGKIQNQMSTILNFHQSNILANAYDVSPNWAQILYQQAIVKEEITYFYQYIDLKGLDDELICNIAKIFKDNQNTATVEQFKTIRLVVEHIQSLPLKYRVAGELGIKSLSSDILNSEDVFYLKDTMYKCGFYGM</sequence>
<reference evidence="3 4" key="1">
    <citation type="submission" date="2024-05" db="EMBL/GenBank/DDBJ databases">
        <title>Genetic variation in Jamaican populations of the coffee berry borer (Hypothenemus hampei).</title>
        <authorList>
            <person name="Errbii M."/>
            <person name="Myrie A."/>
        </authorList>
    </citation>
    <scope>NUCLEOTIDE SEQUENCE [LARGE SCALE GENOMIC DNA]</scope>
    <source>
        <strain evidence="3">JA-Hopewell-2020-01-JO</strain>
        <tissue evidence="3">Whole body</tissue>
    </source>
</reference>
<comment type="caution">
    <text evidence="3">The sequence shown here is derived from an EMBL/GenBank/DDBJ whole genome shotgun (WGS) entry which is preliminary data.</text>
</comment>
<protein>
    <recommendedName>
        <fullName evidence="2">Spatacsin C-terminal domain-containing protein</fullName>
    </recommendedName>
</protein>
<dbReference type="PANTHER" id="PTHR13650">
    <property type="entry name" value="SPATACSIN"/>
    <property type="match status" value="1"/>
</dbReference>
<feature type="domain" description="Spatacsin C-terminal" evidence="2">
    <location>
        <begin position="1390"/>
        <end position="1696"/>
    </location>
</feature>
<gene>
    <name evidence="3" type="ORF">ABEB36_002284</name>
</gene>
<dbReference type="Proteomes" id="UP001566132">
    <property type="component" value="Unassembled WGS sequence"/>
</dbReference>
<evidence type="ECO:0000313" key="3">
    <source>
        <dbReference type="EMBL" id="KAL1512744.1"/>
    </source>
</evidence>
<organism evidence="3 4">
    <name type="scientific">Hypothenemus hampei</name>
    <name type="common">Coffee berry borer</name>
    <dbReference type="NCBI Taxonomy" id="57062"/>
    <lineage>
        <taxon>Eukaryota</taxon>
        <taxon>Metazoa</taxon>
        <taxon>Ecdysozoa</taxon>
        <taxon>Arthropoda</taxon>
        <taxon>Hexapoda</taxon>
        <taxon>Insecta</taxon>
        <taxon>Pterygota</taxon>
        <taxon>Neoptera</taxon>
        <taxon>Endopterygota</taxon>
        <taxon>Coleoptera</taxon>
        <taxon>Polyphaga</taxon>
        <taxon>Cucujiformia</taxon>
        <taxon>Curculionidae</taxon>
        <taxon>Scolytinae</taxon>
        <taxon>Hypothenemus</taxon>
    </lineage>
</organism>
<dbReference type="PANTHER" id="PTHR13650:SF0">
    <property type="entry name" value="SPATACSIN"/>
    <property type="match status" value="1"/>
</dbReference>
<dbReference type="EMBL" id="JBDJPC010000002">
    <property type="protein sequence ID" value="KAL1512744.1"/>
    <property type="molecule type" value="Genomic_DNA"/>
</dbReference>
<dbReference type="InterPro" id="IPR028107">
    <property type="entry name" value="Spatacsin_C_dom"/>
</dbReference>
<evidence type="ECO:0000256" key="1">
    <source>
        <dbReference type="SAM" id="MobiDB-lite"/>
    </source>
</evidence>
<feature type="region of interest" description="Disordered" evidence="1">
    <location>
        <begin position="723"/>
        <end position="759"/>
    </location>
</feature>
<evidence type="ECO:0000313" key="4">
    <source>
        <dbReference type="Proteomes" id="UP001566132"/>
    </source>
</evidence>
<keyword evidence="4" id="KW-1185">Reference proteome</keyword>